<feature type="transmembrane region" description="Helical" evidence="2">
    <location>
        <begin position="106"/>
        <end position="122"/>
    </location>
</feature>
<name>A0ABY3QA10_9PSED</name>
<organism evidence="3 4">
    <name type="scientific">Pseudomonas fitomaticsae</name>
    <dbReference type="NCBI Taxonomy" id="2837969"/>
    <lineage>
        <taxon>Bacteria</taxon>
        <taxon>Pseudomonadati</taxon>
        <taxon>Pseudomonadota</taxon>
        <taxon>Gammaproteobacteria</taxon>
        <taxon>Pseudomonadales</taxon>
        <taxon>Pseudomonadaceae</taxon>
        <taxon>Pseudomonas</taxon>
    </lineage>
</organism>
<feature type="transmembrane region" description="Helical" evidence="2">
    <location>
        <begin position="238"/>
        <end position="259"/>
    </location>
</feature>
<evidence type="ECO:0000313" key="4">
    <source>
        <dbReference type="Proteomes" id="UP001162907"/>
    </source>
</evidence>
<evidence type="ECO:0000313" key="3">
    <source>
        <dbReference type="EMBL" id="UFQ02963.1"/>
    </source>
</evidence>
<keyword evidence="2" id="KW-0472">Membrane</keyword>
<feature type="region of interest" description="Disordered" evidence="1">
    <location>
        <begin position="320"/>
        <end position="361"/>
    </location>
</feature>
<keyword evidence="2" id="KW-1133">Transmembrane helix</keyword>
<protein>
    <recommendedName>
        <fullName evidence="5">SMODS and SLOG-associating 2TM effector domain-containing protein</fullName>
    </recommendedName>
</protein>
<evidence type="ECO:0008006" key="5">
    <source>
        <dbReference type="Google" id="ProtNLM"/>
    </source>
</evidence>
<feature type="transmembrane region" description="Helical" evidence="2">
    <location>
        <begin position="134"/>
        <end position="156"/>
    </location>
</feature>
<proteinExistence type="predicted"/>
<sequence length="361" mass="40930">MATNRNGTFGCRFCVWGIHYECPAPSCLNSRKLPLNCRFRPTPRIRLSELSCVSGIKQLRRHIECTDRSTGHREIILNIHNIHTTYEKMYAYEEEIKNSISIKTQIIFTAIFALASATIYLARFLDFTFNPKIAYVISFLAATTLIISAISTYFNCKAFSGSEFNRMPYAEKIKEYYESQIEYNDELAKYNAQVAQHEQIPLINPAKETARFISNTYISCSTHNALVNEERSRWVFKALSTFLMACIPLAIGSLLFVLFDMDTSSPRKNFSIKDTYVGDQIAALKTQLLNDSRSDAVADLKKRTIILENIILQKGAEKLSEPNKPALSEQKALPQAPVKPPVPPSRKTYDDVNGGPNRNQK</sequence>
<accession>A0ABY3QA10</accession>
<keyword evidence="2" id="KW-0812">Transmembrane</keyword>
<dbReference type="EMBL" id="CP075567">
    <property type="protein sequence ID" value="UFQ02963.1"/>
    <property type="molecule type" value="Genomic_DNA"/>
</dbReference>
<keyword evidence="4" id="KW-1185">Reference proteome</keyword>
<evidence type="ECO:0000256" key="2">
    <source>
        <dbReference type="SAM" id="Phobius"/>
    </source>
</evidence>
<dbReference type="Proteomes" id="UP001162907">
    <property type="component" value="Chromosome"/>
</dbReference>
<gene>
    <name evidence="3" type="ORF">KJY40_18655</name>
</gene>
<reference evidence="3 4" key="1">
    <citation type="journal article" date="2022" name="Int. J. Syst. Evol. Microbiol.">
        <title>Pseudomonas fitomaticsae sp. nov., isolated at Marimurtra Botanical Garden in Blanes, Catalonia, Spain.</title>
        <authorList>
            <person name="Atanasov K.E."/>
            <person name="Galbis D.M."/>
            <person name="Cornado D."/>
            <person name="Serpico A."/>
            <person name="Sanchez G."/>
            <person name="Bosch M."/>
            <person name="Ferrer A."/>
            <person name="Altabella T."/>
        </authorList>
    </citation>
    <scope>NUCLEOTIDE SEQUENCE [LARGE SCALE GENOMIC DNA]</scope>
    <source>
        <strain evidence="3 4">FIT81</strain>
    </source>
</reference>
<evidence type="ECO:0000256" key="1">
    <source>
        <dbReference type="SAM" id="MobiDB-lite"/>
    </source>
</evidence>